<dbReference type="InterPro" id="IPR020471">
    <property type="entry name" value="AKR"/>
</dbReference>
<evidence type="ECO:0000256" key="1">
    <source>
        <dbReference type="ARBA" id="ARBA00023002"/>
    </source>
</evidence>
<keyword evidence="4" id="KW-1185">Reference proteome</keyword>
<dbReference type="PANTHER" id="PTHR43364:SF4">
    <property type="entry name" value="NAD(P)-LINKED OXIDOREDUCTASE SUPERFAMILY PROTEIN"/>
    <property type="match status" value="1"/>
</dbReference>
<accession>A0ABX0J3N8</accession>
<dbReference type="PRINTS" id="PR00069">
    <property type="entry name" value="ALDKETRDTASE"/>
</dbReference>
<dbReference type="Proteomes" id="UP001165962">
    <property type="component" value="Unassembled WGS sequence"/>
</dbReference>
<comment type="caution">
    <text evidence="3">The sequence shown here is derived from an EMBL/GenBank/DDBJ whole genome shotgun (WGS) entry which is preliminary data.</text>
</comment>
<dbReference type="InterPro" id="IPR036812">
    <property type="entry name" value="NAD(P)_OxRdtase_dom_sf"/>
</dbReference>
<feature type="domain" description="NADP-dependent oxidoreductase" evidence="2">
    <location>
        <begin position="18"/>
        <end position="322"/>
    </location>
</feature>
<keyword evidence="1" id="KW-0560">Oxidoreductase</keyword>
<name>A0ABX0J3N8_9BACL</name>
<gene>
    <name evidence="3" type="ORF">G9U52_07785</name>
</gene>
<reference evidence="3" key="1">
    <citation type="submission" date="2020-03" db="EMBL/GenBank/DDBJ databases">
        <title>Draft sequencing of Paenibacilllus sp. S3N08.</title>
        <authorList>
            <person name="Kim D.-U."/>
        </authorList>
    </citation>
    <scope>NUCLEOTIDE SEQUENCE</scope>
    <source>
        <strain evidence="3">S3N08</strain>
    </source>
</reference>
<evidence type="ECO:0000313" key="4">
    <source>
        <dbReference type="Proteomes" id="UP001165962"/>
    </source>
</evidence>
<dbReference type="Gene3D" id="3.20.20.100">
    <property type="entry name" value="NADP-dependent oxidoreductase domain"/>
    <property type="match status" value="1"/>
</dbReference>
<dbReference type="PANTHER" id="PTHR43364">
    <property type="entry name" value="NADH-SPECIFIC METHYLGLYOXAL REDUCTASE-RELATED"/>
    <property type="match status" value="1"/>
</dbReference>
<organism evidence="3 4">
    <name type="scientific">Paenibacillus agricola</name>
    <dbReference type="NCBI Taxonomy" id="2716264"/>
    <lineage>
        <taxon>Bacteria</taxon>
        <taxon>Bacillati</taxon>
        <taxon>Bacillota</taxon>
        <taxon>Bacilli</taxon>
        <taxon>Bacillales</taxon>
        <taxon>Paenibacillaceae</taxon>
        <taxon>Paenibacillus</taxon>
    </lineage>
</organism>
<dbReference type="InterPro" id="IPR023210">
    <property type="entry name" value="NADP_OxRdtase_dom"/>
</dbReference>
<protein>
    <submittedName>
        <fullName evidence="3">Aldo/keto reductase</fullName>
    </submittedName>
</protein>
<evidence type="ECO:0000313" key="3">
    <source>
        <dbReference type="EMBL" id="NHN29734.1"/>
    </source>
</evidence>
<proteinExistence type="predicted"/>
<evidence type="ECO:0000259" key="2">
    <source>
        <dbReference type="Pfam" id="PF00248"/>
    </source>
</evidence>
<dbReference type="InterPro" id="IPR050523">
    <property type="entry name" value="AKR_Detox_Biosynth"/>
</dbReference>
<dbReference type="SUPFAM" id="SSF51430">
    <property type="entry name" value="NAD(P)-linked oxidoreductase"/>
    <property type="match status" value="1"/>
</dbReference>
<dbReference type="EMBL" id="JAAOIW010000002">
    <property type="protein sequence ID" value="NHN29734.1"/>
    <property type="molecule type" value="Genomic_DNA"/>
</dbReference>
<sequence>MDMLYRKLGRTGLKVSEVSLGTMAFGRWIDETTSTAVLDQALEAGINVIDTADVYGRGMDVGDPNLTGESEAILGRILKGKRNDIVLATKALARVGTGVNDAGLSRYHIYRAIENSLRRLQTDYIDLYQVHGFDSETPIEETLGALDDLVKAGKIRYIGCSNYAAWQLAKAHGVSALHKLNRFESVQPEYSLISRDMERELVPFVESEKVGVIVYSPLGRGILTGKYKQGEQPQEGSRLAAGEKPLEQLLTSNPAYELVEAIRPLAEARGWTLAQFSLAWVLSHTYVSSAILGASKPEQIRDALQFADQRLSNVELTTVDTISRKIKLIS</sequence>
<dbReference type="Pfam" id="PF00248">
    <property type="entry name" value="Aldo_ket_red"/>
    <property type="match status" value="1"/>
</dbReference>